<name>A0AAD4SJZ9_9MAGN</name>
<keyword evidence="2" id="KW-1185">Reference proteome</keyword>
<reference evidence="1" key="1">
    <citation type="submission" date="2022-04" db="EMBL/GenBank/DDBJ databases">
        <title>A functionally conserved STORR gene fusion in Papaver species that diverged 16.8 million years ago.</title>
        <authorList>
            <person name="Catania T."/>
        </authorList>
    </citation>
    <scope>NUCLEOTIDE SEQUENCE</scope>
    <source>
        <strain evidence="1">S-188037</strain>
    </source>
</reference>
<comment type="caution">
    <text evidence="1">The sequence shown here is derived from an EMBL/GenBank/DDBJ whole genome shotgun (WGS) entry which is preliminary data.</text>
</comment>
<gene>
    <name evidence="1" type="ORF">MKW98_025937</name>
</gene>
<evidence type="ECO:0000313" key="1">
    <source>
        <dbReference type="EMBL" id="KAI3909295.1"/>
    </source>
</evidence>
<dbReference type="AlphaFoldDB" id="A0AAD4SJZ9"/>
<protein>
    <submittedName>
        <fullName evidence="1">Uncharacterized protein</fullName>
    </submittedName>
</protein>
<dbReference type="Proteomes" id="UP001202328">
    <property type="component" value="Unassembled WGS sequence"/>
</dbReference>
<accession>A0AAD4SJZ9</accession>
<organism evidence="1 2">
    <name type="scientific">Papaver atlanticum</name>
    <dbReference type="NCBI Taxonomy" id="357466"/>
    <lineage>
        <taxon>Eukaryota</taxon>
        <taxon>Viridiplantae</taxon>
        <taxon>Streptophyta</taxon>
        <taxon>Embryophyta</taxon>
        <taxon>Tracheophyta</taxon>
        <taxon>Spermatophyta</taxon>
        <taxon>Magnoliopsida</taxon>
        <taxon>Ranunculales</taxon>
        <taxon>Papaveraceae</taxon>
        <taxon>Papaveroideae</taxon>
        <taxon>Papaver</taxon>
    </lineage>
</organism>
<evidence type="ECO:0000313" key="2">
    <source>
        <dbReference type="Proteomes" id="UP001202328"/>
    </source>
</evidence>
<dbReference type="EMBL" id="JAJJMB010010329">
    <property type="protein sequence ID" value="KAI3909295.1"/>
    <property type="molecule type" value="Genomic_DNA"/>
</dbReference>
<sequence>MPANQVSRPNEILGCGSKRIPLKLLKVKRKVVFILPTGDIYGPREEVEAMMKLTVFLINPLAYEEGCVGLTLVRRPTDSGSSSEIDGDEYGVVVVASAIRPCLKIKPGNAKMIKIDKNEY</sequence>
<proteinExistence type="predicted"/>